<evidence type="ECO:0000313" key="7">
    <source>
        <dbReference type="EMBL" id="GCF10076.1"/>
    </source>
</evidence>
<organism evidence="7 8">
    <name type="scientific">Dictyobacter arantiisoli</name>
    <dbReference type="NCBI Taxonomy" id="2014874"/>
    <lineage>
        <taxon>Bacteria</taxon>
        <taxon>Bacillati</taxon>
        <taxon>Chloroflexota</taxon>
        <taxon>Ktedonobacteria</taxon>
        <taxon>Ktedonobacterales</taxon>
        <taxon>Dictyobacteraceae</taxon>
        <taxon>Dictyobacter</taxon>
    </lineage>
</organism>
<feature type="transmembrane region" description="Helical" evidence="5">
    <location>
        <begin position="113"/>
        <end position="130"/>
    </location>
</feature>
<proteinExistence type="predicted"/>
<feature type="transmembrane region" description="Helical" evidence="5">
    <location>
        <begin position="81"/>
        <end position="101"/>
    </location>
</feature>
<name>A0A5A5TFZ2_9CHLR</name>
<sequence length="488" mass="53743">MHVPARMTRGEHGHILASAVSLVVVGVILLTLGLGMAVGIIGLFVPILVISASVLLILLLLRQDEWIAVALLMLSLYVDWYQGHLLLTPVLTGALLLIFFLARSPQYNWSKPCALWLWMLYLVLALFPALEGSLTRYDAAFYYPNIVCGAFLMFWLGTVLARDVRRLRRFFKILAALATCLAIITIIQDRTGILLLGTTRFDISLASVSNYNIFQGSNVYRLGSFFVNPDWNGAFFATLLCIPLGLCLDCLRLSGKIFYLTQALIILPALLFTYSIGSWASTGVGILAFVLLSRRMHYRIGIALFIIMGALILLILFPEQIALLLRHGSDPTTLMLRNGAWHTAMRVIQAHPFTGIGLGLQAYMRRAEPYRVPEQYRLLAHPHNSYLELGAMAGLPVLACFVGLILYALGRALCNWRRIDSKQSALLGGGIAAIIALSTNSLSVNAWTLPPLAACGWLILGLISSPLLSAEKNKDNEKGITHELTHAT</sequence>
<reference evidence="7 8" key="1">
    <citation type="submission" date="2019-01" db="EMBL/GenBank/DDBJ databases">
        <title>Draft genome sequence of Dictyobacter sp. Uno17.</title>
        <authorList>
            <person name="Wang C.M."/>
            <person name="Zheng Y."/>
            <person name="Sakai Y."/>
            <person name="Abe K."/>
            <person name="Yokota A."/>
            <person name="Yabe S."/>
        </authorList>
    </citation>
    <scope>NUCLEOTIDE SEQUENCE [LARGE SCALE GENOMIC DNA]</scope>
    <source>
        <strain evidence="7 8">Uno17</strain>
    </source>
</reference>
<evidence type="ECO:0000313" key="8">
    <source>
        <dbReference type="Proteomes" id="UP000322530"/>
    </source>
</evidence>
<keyword evidence="3 5" id="KW-1133">Transmembrane helix</keyword>
<dbReference type="PANTHER" id="PTHR37422">
    <property type="entry name" value="TEICHURONIC ACID BIOSYNTHESIS PROTEIN TUAE"/>
    <property type="match status" value="1"/>
</dbReference>
<dbReference type="EMBL" id="BIXY01000059">
    <property type="protein sequence ID" value="GCF10076.1"/>
    <property type="molecule type" value="Genomic_DNA"/>
</dbReference>
<feature type="transmembrane region" description="Helical" evidence="5">
    <location>
        <begin position="231"/>
        <end position="251"/>
    </location>
</feature>
<evidence type="ECO:0000256" key="3">
    <source>
        <dbReference type="ARBA" id="ARBA00022989"/>
    </source>
</evidence>
<feature type="domain" description="O-antigen ligase-related" evidence="6">
    <location>
        <begin position="264"/>
        <end position="402"/>
    </location>
</feature>
<feature type="transmembrane region" description="Helical" evidence="5">
    <location>
        <begin position="170"/>
        <end position="187"/>
    </location>
</feature>
<feature type="transmembrane region" description="Helical" evidence="5">
    <location>
        <begin position="389"/>
        <end position="413"/>
    </location>
</feature>
<comment type="subcellular location">
    <subcellularLocation>
        <location evidence="1">Membrane</location>
        <topology evidence="1">Multi-pass membrane protein</topology>
    </subcellularLocation>
</comment>
<dbReference type="Proteomes" id="UP000322530">
    <property type="component" value="Unassembled WGS sequence"/>
</dbReference>
<evidence type="ECO:0000259" key="6">
    <source>
        <dbReference type="Pfam" id="PF04932"/>
    </source>
</evidence>
<evidence type="ECO:0000256" key="1">
    <source>
        <dbReference type="ARBA" id="ARBA00004141"/>
    </source>
</evidence>
<dbReference type="InterPro" id="IPR051533">
    <property type="entry name" value="WaaL-like"/>
</dbReference>
<dbReference type="AlphaFoldDB" id="A0A5A5TFZ2"/>
<dbReference type="InterPro" id="IPR007016">
    <property type="entry name" value="O-antigen_ligase-rel_domated"/>
</dbReference>
<evidence type="ECO:0000256" key="5">
    <source>
        <dbReference type="SAM" id="Phobius"/>
    </source>
</evidence>
<dbReference type="PANTHER" id="PTHR37422:SF13">
    <property type="entry name" value="LIPOPOLYSACCHARIDE BIOSYNTHESIS PROTEIN PA4999-RELATED"/>
    <property type="match status" value="1"/>
</dbReference>
<dbReference type="GO" id="GO:0016020">
    <property type="term" value="C:membrane"/>
    <property type="evidence" value="ECO:0007669"/>
    <property type="project" value="UniProtKB-SubCell"/>
</dbReference>
<dbReference type="Pfam" id="PF04932">
    <property type="entry name" value="Wzy_C"/>
    <property type="match status" value="1"/>
</dbReference>
<comment type="caution">
    <text evidence="7">The sequence shown here is derived from an EMBL/GenBank/DDBJ whole genome shotgun (WGS) entry which is preliminary data.</text>
</comment>
<feature type="transmembrane region" description="Helical" evidence="5">
    <location>
        <begin position="263"/>
        <end position="292"/>
    </location>
</feature>
<gene>
    <name evidence="7" type="ORF">KDI_36400</name>
</gene>
<feature type="transmembrane region" description="Helical" evidence="5">
    <location>
        <begin position="425"/>
        <end position="443"/>
    </location>
</feature>
<keyword evidence="8" id="KW-1185">Reference proteome</keyword>
<feature type="transmembrane region" description="Helical" evidence="5">
    <location>
        <begin position="449"/>
        <end position="468"/>
    </location>
</feature>
<keyword evidence="2 5" id="KW-0812">Transmembrane</keyword>
<keyword evidence="4 5" id="KW-0472">Membrane</keyword>
<feature type="transmembrane region" description="Helical" evidence="5">
    <location>
        <begin position="298"/>
        <end position="317"/>
    </location>
</feature>
<accession>A0A5A5TFZ2</accession>
<protein>
    <recommendedName>
        <fullName evidence="6">O-antigen ligase-related domain-containing protein</fullName>
    </recommendedName>
</protein>
<dbReference type="RefSeq" id="WP_172632229.1">
    <property type="nucleotide sequence ID" value="NZ_BIXY01000059.1"/>
</dbReference>
<evidence type="ECO:0000256" key="2">
    <source>
        <dbReference type="ARBA" id="ARBA00022692"/>
    </source>
</evidence>
<evidence type="ECO:0000256" key="4">
    <source>
        <dbReference type="ARBA" id="ARBA00023136"/>
    </source>
</evidence>
<feature type="transmembrane region" description="Helical" evidence="5">
    <location>
        <begin position="142"/>
        <end position="161"/>
    </location>
</feature>
<feature type="transmembrane region" description="Helical" evidence="5">
    <location>
        <begin position="15"/>
        <end position="34"/>
    </location>
</feature>
<feature type="transmembrane region" description="Helical" evidence="5">
    <location>
        <begin position="41"/>
        <end position="61"/>
    </location>
</feature>